<dbReference type="AlphaFoldDB" id="Q5Z5K0"/>
<gene>
    <name evidence="1" type="primary">P0620D11.27</name>
</gene>
<reference evidence="2" key="2">
    <citation type="journal article" date="2008" name="Nucleic Acids Res.">
        <title>The rice annotation project database (RAP-DB): 2008 update.</title>
        <authorList>
            <consortium name="The rice annotation project (RAP)"/>
        </authorList>
    </citation>
    <scope>GENOME REANNOTATION</scope>
    <source>
        <strain evidence="2">cv. Nipponbare</strain>
    </source>
</reference>
<protein>
    <submittedName>
        <fullName evidence="1">Uncharacterized protein</fullName>
    </submittedName>
</protein>
<evidence type="ECO:0000313" key="1">
    <source>
        <dbReference type="EMBL" id="BAD62054.1"/>
    </source>
</evidence>
<dbReference type="EMBL" id="AP005658">
    <property type="protein sequence ID" value="BAD62054.1"/>
    <property type="molecule type" value="Genomic_DNA"/>
</dbReference>
<evidence type="ECO:0000313" key="2">
    <source>
        <dbReference type="Proteomes" id="UP000000763"/>
    </source>
</evidence>
<dbReference type="Proteomes" id="UP000000763">
    <property type="component" value="Chromosome 6"/>
</dbReference>
<name>Q5Z5K0_ORYSJ</name>
<organism evidence="1 2">
    <name type="scientific">Oryza sativa subsp. japonica</name>
    <name type="common">Rice</name>
    <dbReference type="NCBI Taxonomy" id="39947"/>
    <lineage>
        <taxon>Eukaryota</taxon>
        <taxon>Viridiplantae</taxon>
        <taxon>Streptophyta</taxon>
        <taxon>Embryophyta</taxon>
        <taxon>Tracheophyta</taxon>
        <taxon>Spermatophyta</taxon>
        <taxon>Magnoliopsida</taxon>
        <taxon>Liliopsida</taxon>
        <taxon>Poales</taxon>
        <taxon>Poaceae</taxon>
        <taxon>BOP clade</taxon>
        <taxon>Oryzoideae</taxon>
        <taxon>Oryzeae</taxon>
        <taxon>Oryzinae</taxon>
        <taxon>Oryza</taxon>
        <taxon>Oryza sativa</taxon>
    </lineage>
</organism>
<sequence>MPVFVATGTIVEFGRTDERWFLHQWYQPSSEQEDVQLTALFREASLEAIDRAMHHDIYLTKSPIIE</sequence>
<reference evidence="2" key="1">
    <citation type="journal article" date="2005" name="Nature">
        <title>The map-based sequence of the rice genome.</title>
        <authorList>
            <consortium name="International rice genome sequencing project (IRGSP)"/>
            <person name="Matsumoto T."/>
            <person name="Wu J."/>
            <person name="Kanamori H."/>
            <person name="Katayose Y."/>
            <person name="Fujisawa M."/>
            <person name="Namiki N."/>
            <person name="Mizuno H."/>
            <person name="Yamamoto K."/>
            <person name="Antonio B.A."/>
            <person name="Baba T."/>
            <person name="Sakata K."/>
            <person name="Nagamura Y."/>
            <person name="Aoki H."/>
            <person name="Arikawa K."/>
            <person name="Arita K."/>
            <person name="Bito T."/>
            <person name="Chiden Y."/>
            <person name="Fujitsuka N."/>
            <person name="Fukunaka R."/>
            <person name="Hamada M."/>
            <person name="Harada C."/>
            <person name="Hayashi A."/>
            <person name="Hijishita S."/>
            <person name="Honda M."/>
            <person name="Hosokawa S."/>
            <person name="Ichikawa Y."/>
            <person name="Idonuma A."/>
            <person name="Iijima M."/>
            <person name="Ikeda M."/>
            <person name="Ikeno M."/>
            <person name="Ito K."/>
            <person name="Ito S."/>
            <person name="Ito T."/>
            <person name="Ito Y."/>
            <person name="Ito Y."/>
            <person name="Iwabuchi A."/>
            <person name="Kamiya K."/>
            <person name="Karasawa W."/>
            <person name="Kurita K."/>
            <person name="Katagiri S."/>
            <person name="Kikuta A."/>
            <person name="Kobayashi H."/>
            <person name="Kobayashi N."/>
            <person name="Machita K."/>
            <person name="Maehara T."/>
            <person name="Masukawa M."/>
            <person name="Mizubayashi T."/>
            <person name="Mukai Y."/>
            <person name="Nagasaki H."/>
            <person name="Nagata Y."/>
            <person name="Naito S."/>
            <person name="Nakashima M."/>
            <person name="Nakama Y."/>
            <person name="Nakamichi Y."/>
            <person name="Nakamura M."/>
            <person name="Meguro A."/>
            <person name="Negishi M."/>
            <person name="Ohta I."/>
            <person name="Ohta T."/>
            <person name="Okamoto M."/>
            <person name="Ono N."/>
            <person name="Saji S."/>
            <person name="Sakaguchi M."/>
            <person name="Sakai K."/>
            <person name="Shibata M."/>
            <person name="Shimokawa T."/>
            <person name="Song J."/>
            <person name="Takazaki Y."/>
            <person name="Terasawa K."/>
            <person name="Tsugane M."/>
            <person name="Tsuji K."/>
            <person name="Ueda S."/>
            <person name="Waki K."/>
            <person name="Yamagata H."/>
            <person name="Yamamoto M."/>
            <person name="Yamamoto S."/>
            <person name="Yamane H."/>
            <person name="Yoshiki S."/>
            <person name="Yoshihara R."/>
            <person name="Yukawa K."/>
            <person name="Zhong H."/>
            <person name="Yano M."/>
            <person name="Yuan Q."/>
            <person name="Ouyang S."/>
            <person name="Liu J."/>
            <person name="Jones K.M."/>
            <person name="Gansberger K."/>
            <person name="Moffat K."/>
            <person name="Hill J."/>
            <person name="Bera J."/>
            <person name="Fadrosh D."/>
            <person name="Jin S."/>
            <person name="Johri S."/>
            <person name="Kim M."/>
            <person name="Overton L."/>
            <person name="Reardon M."/>
            <person name="Tsitrin T."/>
            <person name="Vuong H."/>
            <person name="Weaver B."/>
            <person name="Ciecko A."/>
            <person name="Tallon L."/>
            <person name="Jackson J."/>
            <person name="Pai G."/>
            <person name="Aken S.V."/>
            <person name="Utterback T."/>
            <person name="Reidmuller S."/>
            <person name="Feldblyum T."/>
            <person name="Hsiao J."/>
            <person name="Zismann V."/>
            <person name="Iobst S."/>
            <person name="de Vazeille A.R."/>
            <person name="Buell C.R."/>
            <person name="Ying K."/>
            <person name="Li Y."/>
            <person name="Lu T."/>
            <person name="Huang Y."/>
            <person name="Zhao Q."/>
            <person name="Feng Q."/>
            <person name="Zhang L."/>
            <person name="Zhu J."/>
            <person name="Weng Q."/>
            <person name="Mu J."/>
            <person name="Lu Y."/>
            <person name="Fan D."/>
            <person name="Liu Y."/>
            <person name="Guan J."/>
            <person name="Zhang Y."/>
            <person name="Yu S."/>
            <person name="Liu X."/>
            <person name="Zhang Y."/>
            <person name="Hong G."/>
            <person name="Han B."/>
            <person name="Choisne N."/>
            <person name="Demange N."/>
            <person name="Orjeda G."/>
            <person name="Samain S."/>
            <person name="Cattolico L."/>
            <person name="Pelletier E."/>
            <person name="Couloux A."/>
            <person name="Segurens B."/>
            <person name="Wincker P."/>
            <person name="D'Hont A."/>
            <person name="Scarpelli C."/>
            <person name="Weissenbach J."/>
            <person name="Salanoubat M."/>
            <person name="Quetier F."/>
            <person name="Yu Y."/>
            <person name="Kim H.R."/>
            <person name="Rambo T."/>
            <person name="Currie J."/>
            <person name="Collura K."/>
            <person name="Luo M."/>
            <person name="Yang T."/>
            <person name="Ammiraju J.S.S."/>
            <person name="Engler F."/>
            <person name="Soderlund C."/>
            <person name="Wing R.A."/>
            <person name="Palmer L.E."/>
            <person name="de la Bastide M."/>
            <person name="Spiegel L."/>
            <person name="Nascimento L."/>
            <person name="Zutavern T."/>
            <person name="O'Shaughnessy A."/>
            <person name="Dike S."/>
            <person name="Dedhia N."/>
            <person name="Preston R."/>
            <person name="Balija V."/>
            <person name="McCombie W.R."/>
            <person name="Chow T."/>
            <person name="Chen H."/>
            <person name="Chung M."/>
            <person name="Chen C."/>
            <person name="Shaw J."/>
            <person name="Wu H."/>
            <person name="Hsiao K."/>
            <person name="Chao Y."/>
            <person name="Chu M."/>
            <person name="Cheng C."/>
            <person name="Hour A."/>
            <person name="Lee P."/>
            <person name="Lin S."/>
            <person name="Lin Y."/>
            <person name="Liou J."/>
            <person name="Liu S."/>
            <person name="Hsing Y."/>
            <person name="Raghuvanshi S."/>
            <person name="Mohanty A."/>
            <person name="Bharti A.K."/>
            <person name="Gaur A."/>
            <person name="Gupta V."/>
            <person name="Kumar D."/>
            <person name="Ravi V."/>
            <person name="Vij S."/>
            <person name="Kapur A."/>
            <person name="Khurana P."/>
            <person name="Khurana P."/>
            <person name="Khurana J.P."/>
            <person name="Tyagi A.K."/>
            <person name="Gaikwad K."/>
            <person name="Singh A."/>
            <person name="Dalal V."/>
            <person name="Srivastava S."/>
            <person name="Dixit A."/>
            <person name="Pal A.K."/>
            <person name="Ghazi I.A."/>
            <person name="Yadav M."/>
            <person name="Pandit A."/>
            <person name="Bhargava A."/>
            <person name="Sureshbabu K."/>
            <person name="Batra K."/>
            <person name="Sharma T.R."/>
            <person name="Mohapatra T."/>
            <person name="Singh N.K."/>
            <person name="Messing J."/>
            <person name="Nelson A.B."/>
            <person name="Fuks G."/>
            <person name="Kavchok S."/>
            <person name="Keizer G."/>
            <person name="Linton E."/>
            <person name="Llaca V."/>
            <person name="Song R."/>
            <person name="Tanyolac B."/>
            <person name="Young S."/>
            <person name="Ho-Il K."/>
            <person name="Hahn J.H."/>
            <person name="Sangsakoo G."/>
            <person name="Vanavichit A."/>
            <person name="de Mattos Luiz.A.T."/>
            <person name="Zimmer P.D."/>
            <person name="Malone G."/>
            <person name="Dellagostin O."/>
            <person name="de Oliveira A.C."/>
            <person name="Bevan M."/>
            <person name="Bancroft I."/>
            <person name="Minx P."/>
            <person name="Cordum H."/>
            <person name="Wilson R."/>
            <person name="Cheng Z."/>
            <person name="Jin W."/>
            <person name="Jiang J."/>
            <person name="Leong S.A."/>
            <person name="Iwama H."/>
            <person name="Gojobori T."/>
            <person name="Itoh T."/>
            <person name="Niimura Y."/>
            <person name="Fujii Y."/>
            <person name="Habara T."/>
            <person name="Sakai H."/>
            <person name="Sato Y."/>
            <person name="Wilson G."/>
            <person name="Kumar K."/>
            <person name="McCouch S."/>
            <person name="Juretic N."/>
            <person name="Hoen D."/>
            <person name="Wright S."/>
            <person name="Bruskiewich R."/>
            <person name="Bureau T."/>
            <person name="Miyao A."/>
            <person name="Hirochika H."/>
            <person name="Nishikawa T."/>
            <person name="Kadowaki K."/>
            <person name="Sugiura M."/>
            <person name="Burr B."/>
            <person name="Sasaki T."/>
        </authorList>
    </citation>
    <scope>NUCLEOTIDE SEQUENCE [LARGE SCALE GENOMIC DNA]</scope>
    <source>
        <strain evidence="2">cv. Nipponbare</strain>
    </source>
</reference>
<proteinExistence type="predicted"/>
<accession>Q5Z5K0</accession>